<comment type="caution">
    <text evidence="2">The sequence shown here is derived from an EMBL/GenBank/DDBJ whole genome shotgun (WGS) entry which is preliminary data.</text>
</comment>
<proteinExistence type="predicted"/>
<dbReference type="SMART" id="SM00174">
    <property type="entry name" value="RHO"/>
    <property type="match status" value="1"/>
</dbReference>
<dbReference type="InterPro" id="IPR001806">
    <property type="entry name" value="Small_GTPase"/>
</dbReference>
<dbReference type="Gene3D" id="3.40.50.300">
    <property type="entry name" value="P-loop containing nucleotide triphosphate hydrolases"/>
    <property type="match status" value="1"/>
</dbReference>
<dbReference type="SMART" id="SM00173">
    <property type="entry name" value="RAS"/>
    <property type="match status" value="1"/>
</dbReference>
<dbReference type="Pfam" id="PF00071">
    <property type="entry name" value="Ras"/>
    <property type="match status" value="1"/>
</dbReference>
<dbReference type="Proteomes" id="UP001150062">
    <property type="component" value="Unassembled WGS sequence"/>
</dbReference>
<dbReference type="PROSITE" id="PS51420">
    <property type="entry name" value="RHO"/>
    <property type="match status" value="1"/>
</dbReference>
<dbReference type="SMART" id="SM00176">
    <property type="entry name" value="RAN"/>
    <property type="match status" value="1"/>
</dbReference>
<keyword evidence="5" id="KW-1185">Reference proteome</keyword>
<evidence type="ECO:0000313" key="3">
    <source>
        <dbReference type="EMBL" id="KAJ6247159.1"/>
    </source>
</evidence>
<dbReference type="Proteomes" id="UP001146793">
    <property type="component" value="Unassembled WGS sequence"/>
</dbReference>
<dbReference type="EMBL" id="JAOAOG010000127">
    <property type="protein sequence ID" value="KAJ6247159.1"/>
    <property type="molecule type" value="Genomic_DNA"/>
</dbReference>
<dbReference type="SUPFAM" id="SSF52540">
    <property type="entry name" value="P-loop containing nucleoside triphosphate hydrolases"/>
    <property type="match status" value="1"/>
</dbReference>
<dbReference type="FunFam" id="3.40.50.300:FF:000808">
    <property type="entry name" value="Small GTP-binding protein, putative"/>
    <property type="match status" value="1"/>
</dbReference>
<dbReference type="InterPro" id="IPR005225">
    <property type="entry name" value="Small_GTP-bd"/>
</dbReference>
<reference evidence="2" key="2">
    <citation type="submission" date="2022-08" db="EMBL/GenBank/DDBJ databases">
        <title>Novel sulphate-reducing endosymbionts in the free-living metamonad Anaeramoeba.</title>
        <authorList>
            <person name="Jerlstrom-Hultqvist J."/>
            <person name="Cepicka I."/>
            <person name="Gallot-Lavallee L."/>
            <person name="Salas-Leiva D."/>
            <person name="Curtis B.A."/>
            <person name="Zahonova K."/>
            <person name="Pipaliya S."/>
            <person name="Dacks J."/>
            <person name="Roger A.J."/>
        </authorList>
    </citation>
    <scope>NUCLEOTIDE SEQUENCE</scope>
    <source>
        <strain evidence="2">Busselton2</strain>
    </source>
</reference>
<accession>A0AAV7YGK1</accession>
<dbReference type="PANTHER" id="PTHR47978">
    <property type="match status" value="1"/>
</dbReference>
<dbReference type="GO" id="GO:0005525">
    <property type="term" value="F:GTP binding"/>
    <property type="evidence" value="ECO:0007669"/>
    <property type="project" value="InterPro"/>
</dbReference>
<evidence type="ECO:0000313" key="4">
    <source>
        <dbReference type="Proteomes" id="UP001146793"/>
    </source>
</evidence>
<dbReference type="PROSITE" id="PS51421">
    <property type="entry name" value="RAS"/>
    <property type="match status" value="1"/>
</dbReference>
<evidence type="ECO:0000313" key="5">
    <source>
        <dbReference type="Proteomes" id="UP001150062"/>
    </source>
</evidence>
<dbReference type="EMBL" id="JANTQA010000057">
    <property type="protein sequence ID" value="KAJ3428893.1"/>
    <property type="molecule type" value="Genomic_DNA"/>
</dbReference>
<dbReference type="GO" id="GO:0003924">
    <property type="term" value="F:GTPase activity"/>
    <property type="evidence" value="ECO:0007669"/>
    <property type="project" value="InterPro"/>
</dbReference>
<gene>
    <name evidence="2" type="ORF">M0812_24229</name>
    <name evidence="3" type="ORF">M0813_18685</name>
</gene>
<name>A0AAV7YGK1_9EUKA</name>
<dbReference type="PROSITE" id="PS51419">
    <property type="entry name" value="RAB"/>
    <property type="match status" value="1"/>
</dbReference>
<dbReference type="PRINTS" id="PR00449">
    <property type="entry name" value="RASTRNSFRMNG"/>
</dbReference>
<organism evidence="2 4">
    <name type="scientific">Anaeramoeba flamelloides</name>
    <dbReference type="NCBI Taxonomy" id="1746091"/>
    <lineage>
        <taxon>Eukaryota</taxon>
        <taxon>Metamonada</taxon>
        <taxon>Anaeramoebidae</taxon>
        <taxon>Anaeramoeba</taxon>
    </lineage>
</organism>
<sequence length="200" mass="22613">MTSKNIPIPKKLVLLGESSVGKTSLVLRYVNHFFDSRTEPTIGATYLTKTIDFPKYSLRLQIWDTAGQERYHSLAPLYYRGAHGALVVYDVENLDSWERAKEWVKELKSNGDPNILIDIIGNKTDLDIRVDPVEVASYCEENGFGFTETSAKTDSNVDEAFSNLAKKFKVDLDENTITKKKKEPLNLEKEEKKPSSGKCC</sequence>
<dbReference type="SMART" id="SM00175">
    <property type="entry name" value="RAB"/>
    <property type="match status" value="1"/>
</dbReference>
<dbReference type="InterPro" id="IPR027417">
    <property type="entry name" value="P-loop_NTPase"/>
</dbReference>
<evidence type="ECO:0000256" key="1">
    <source>
        <dbReference type="ARBA" id="ARBA00022741"/>
    </source>
</evidence>
<dbReference type="AlphaFoldDB" id="A0AAV7YGK1"/>
<keyword evidence="1" id="KW-0547">Nucleotide-binding</keyword>
<dbReference type="NCBIfam" id="TIGR00231">
    <property type="entry name" value="small_GTP"/>
    <property type="match status" value="1"/>
</dbReference>
<evidence type="ECO:0000313" key="2">
    <source>
        <dbReference type="EMBL" id="KAJ3428893.1"/>
    </source>
</evidence>
<protein>
    <submittedName>
        <fullName evidence="2">Ras-related protein rab-5c</fullName>
    </submittedName>
</protein>
<reference evidence="3" key="1">
    <citation type="submission" date="2022-08" db="EMBL/GenBank/DDBJ databases">
        <title>Novel sulfate-reducing endosymbionts in the free-living metamonad Anaeramoeba.</title>
        <authorList>
            <person name="Jerlstrom-Hultqvist J."/>
            <person name="Cepicka I."/>
            <person name="Gallot-Lavallee L."/>
            <person name="Salas-Leiva D."/>
            <person name="Curtis B.A."/>
            <person name="Zahonova K."/>
            <person name="Pipaliya S."/>
            <person name="Dacks J."/>
            <person name="Roger A.J."/>
        </authorList>
    </citation>
    <scope>NUCLEOTIDE SEQUENCE</scope>
    <source>
        <strain evidence="3">Schooner1</strain>
    </source>
</reference>